<keyword evidence="2" id="KW-0238">DNA-binding</keyword>
<sequence length="281" mass="31377">MSRLAYPSADITPKSIASKDGNVILLKGRFAAYSGCYDLGRHTYIGLCTGSAGRLYRRSCTGIIDVNWRPGQIGVALGHSRGEGRSPDIHITALGIDLGRYFAVDNALSPAPDLTAAAGRLNDDPLLVNIIKTMWEEAEIVGSTTLFFDHCTLRLLDRLAILDNKISKAPLQVRNFGCKTQAAVRDYIESRLEDDLSVHELARQFDRDVRSFTRAFRQSFGRNPFSYITLRKMERAKTLLMQGYNITETACFVGYSNPSKFSAAFRREFGTNPSKWKFDLS</sequence>
<keyword evidence="5" id="KW-0614">Plasmid</keyword>
<dbReference type="Proteomes" id="UP000323560">
    <property type="component" value="Plasmid unnamed1"/>
</dbReference>
<dbReference type="Pfam" id="PF12833">
    <property type="entry name" value="HTH_18"/>
    <property type="match status" value="1"/>
</dbReference>
<dbReference type="PROSITE" id="PS01124">
    <property type="entry name" value="HTH_ARAC_FAMILY_2"/>
    <property type="match status" value="1"/>
</dbReference>
<dbReference type="Gene3D" id="1.10.10.60">
    <property type="entry name" value="Homeodomain-like"/>
    <property type="match status" value="1"/>
</dbReference>
<accession>A0AAP9EW29</accession>
<dbReference type="InterPro" id="IPR009057">
    <property type="entry name" value="Homeodomain-like_sf"/>
</dbReference>
<keyword evidence="3" id="KW-0804">Transcription</keyword>
<geneLocation type="plasmid" evidence="5 6">
    <name>unnamed1</name>
</geneLocation>
<dbReference type="RefSeq" id="WP_148621270.1">
    <property type="nucleotide sequence ID" value="NZ_CP043044.1"/>
</dbReference>
<dbReference type="PRINTS" id="PR00032">
    <property type="entry name" value="HTHARAC"/>
</dbReference>
<dbReference type="InterPro" id="IPR020449">
    <property type="entry name" value="Tscrpt_reg_AraC-type_HTH"/>
</dbReference>
<dbReference type="SMART" id="SM00342">
    <property type="entry name" value="HTH_ARAC"/>
    <property type="match status" value="1"/>
</dbReference>
<dbReference type="InterPro" id="IPR053142">
    <property type="entry name" value="PchR_regulatory_protein"/>
</dbReference>
<reference evidence="5 6" key="1">
    <citation type="submission" date="2019-08" db="EMBL/GenBank/DDBJ databases">
        <title>Gluconobacter frateurii HD924 genome.</title>
        <authorList>
            <person name="Liu Y."/>
            <person name="Zhang P."/>
        </authorList>
    </citation>
    <scope>NUCLEOTIDE SEQUENCE [LARGE SCALE GENOMIC DNA]</scope>
    <source>
        <strain evidence="5 6">HD924</strain>
        <plasmid evidence="5 6">unnamed1</plasmid>
    </source>
</reference>
<dbReference type="AlphaFoldDB" id="A0AAP9EW29"/>
<dbReference type="EMBL" id="CP043044">
    <property type="protein sequence ID" value="QEH97777.1"/>
    <property type="molecule type" value="Genomic_DNA"/>
</dbReference>
<name>A0AAP9EW29_GLUTH</name>
<dbReference type="PANTHER" id="PTHR47893:SF1">
    <property type="entry name" value="REGULATORY PROTEIN PCHR"/>
    <property type="match status" value="1"/>
</dbReference>
<evidence type="ECO:0000313" key="6">
    <source>
        <dbReference type="Proteomes" id="UP000323560"/>
    </source>
</evidence>
<gene>
    <name evidence="5" type="ORF">FXF46_15875</name>
</gene>
<evidence type="ECO:0000256" key="3">
    <source>
        <dbReference type="ARBA" id="ARBA00023163"/>
    </source>
</evidence>
<dbReference type="SUPFAM" id="SSF46689">
    <property type="entry name" value="Homeodomain-like"/>
    <property type="match status" value="2"/>
</dbReference>
<dbReference type="PANTHER" id="PTHR47893">
    <property type="entry name" value="REGULATORY PROTEIN PCHR"/>
    <property type="match status" value="1"/>
</dbReference>
<keyword evidence="1" id="KW-0805">Transcription regulation</keyword>
<evidence type="ECO:0000256" key="2">
    <source>
        <dbReference type="ARBA" id="ARBA00023125"/>
    </source>
</evidence>
<evidence type="ECO:0000259" key="4">
    <source>
        <dbReference type="PROSITE" id="PS01124"/>
    </source>
</evidence>
<proteinExistence type="predicted"/>
<dbReference type="InterPro" id="IPR018060">
    <property type="entry name" value="HTH_AraC"/>
</dbReference>
<dbReference type="GO" id="GO:0043565">
    <property type="term" value="F:sequence-specific DNA binding"/>
    <property type="evidence" value="ECO:0007669"/>
    <property type="project" value="InterPro"/>
</dbReference>
<dbReference type="GO" id="GO:0003700">
    <property type="term" value="F:DNA-binding transcription factor activity"/>
    <property type="evidence" value="ECO:0007669"/>
    <property type="project" value="InterPro"/>
</dbReference>
<evidence type="ECO:0000313" key="5">
    <source>
        <dbReference type="EMBL" id="QEH97777.1"/>
    </source>
</evidence>
<evidence type="ECO:0000256" key="1">
    <source>
        <dbReference type="ARBA" id="ARBA00023015"/>
    </source>
</evidence>
<organism evidence="5 6">
    <name type="scientific">Gluconobacter thailandicus</name>
    <dbReference type="NCBI Taxonomy" id="257438"/>
    <lineage>
        <taxon>Bacteria</taxon>
        <taxon>Pseudomonadati</taxon>
        <taxon>Pseudomonadota</taxon>
        <taxon>Alphaproteobacteria</taxon>
        <taxon>Acetobacterales</taxon>
        <taxon>Acetobacteraceae</taxon>
        <taxon>Gluconobacter</taxon>
    </lineage>
</organism>
<protein>
    <submittedName>
        <fullName evidence="5">Helix-turn-helix domain-containing protein</fullName>
    </submittedName>
</protein>
<feature type="domain" description="HTH araC/xylS-type" evidence="4">
    <location>
        <begin position="182"/>
        <end position="279"/>
    </location>
</feature>
<dbReference type="KEGG" id="gti:FXF46_15875"/>